<proteinExistence type="predicted"/>
<dbReference type="Proteomes" id="UP000010932">
    <property type="component" value="Unassembled WGS sequence"/>
</dbReference>
<reference evidence="2 3" key="1">
    <citation type="journal article" date="2013" name="Genome Announc.">
        <title>Whole-Genome Sequence of Microcystis aeruginosa TAIHU98, a Nontoxic Bloom-Forming Strain Isolated from Taihu Lake, China.</title>
        <authorList>
            <person name="Yang C."/>
            <person name="Zhang W."/>
            <person name="Ren M."/>
            <person name="Song L."/>
            <person name="Li T."/>
            <person name="Zhao J."/>
        </authorList>
    </citation>
    <scope>NUCLEOTIDE SEQUENCE [LARGE SCALE GENOMIC DNA]</scope>
    <source>
        <strain evidence="2 3">TAIHU98</strain>
    </source>
</reference>
<name>L7E3E7_MICAE</name>
<keyword evidence="1" id="KW-0812">Transmembrane</keyword>
<keyword evidence="1" id="KW-0472">Membrane</keyword>
<dbReference type="EMBL" id="ANKQ01000003">
    <property type="protein sequence ID" value="ELP52822.1"/>
    <property type="molecule type" value="Genomic_DNA"/>
</dbReference>
<dbReference type="AlphaFoldDB" id="L7E3E7"/>
<evidence type="ECO:0000256" key="1">
    <source>
        <dbReference type="SAM" id="Phobius"/>
    </source>
</evidence>
<evidence type="ECO:0000313" key="3">
    <source>
        <dbReference type="Proteomes" id="UP000010932"/>
    </source>
</evidence>
<sequence>MLGGLCNPFSLFFPFYPHSLFFSFSLFPAARRVDFFLRKLR</sequence>
<protein>
    <submittedName>
        <fullName evidence="2">Uncharacterized protein</fullName>
    </submittedName>
</protein>
<accession>L7E3E7</accession>
<comment type="caution">
    <text evidence="2">The sequence shown here is derived from an EMBL/GenBank/DDBJ whole genome shotgun (WGS) entry which is preliminary data.</text>
</comment>
<gene>
    <name evidence="2" type="ORF">O53_4550</name>
</gene>
<keyword evidence="1" id="KW-1133">Transmembrane helix</keyword>
<organism evidence="2 3">
    <name type="scientific">Microcystis aeruginosa TAIHU98</name>
    <dbReference type="NCBI Taxonomy" id="1134457"/>
    <lineage>
        <taxon>Bacteria</taxon>
        <taxon>Bacillati</taxon>
        <taxon>Cyanobacteriota</taxon>
        <taxon>Cyanophyceae</taxon>
        <taxon>Oscillatoriophycideae</taxon>
        <taxon>Chroococcales</taxon>
        <taxon>Microcystaceae</taxon>
        <taxon>Microcystis</taxon>
    </lineage>
</organism>
<evidence type="ECO:0000313" key="2">
    <source>
        <dbReference type="EMBL" id="ELP52822.1"/>
    </source>
</evidence>
<feature type="transmembrane region" description="Helical" evidence="1">
    <location>
        <begin position="12"/>
        <end position="30"/>
    </location>
</feature>